<dbReference type="Pfam" id="PF12728">
    <property type="entry name" value="HTH_17"/>
    <property type="match status" value="1"/>
</dbReference>
<dbReference type="Proteomes" id="UP001231362">
    <property type="component" value="Unassembled WGS sequence"/>
</dbReference>
<evidence type="ECO:0000313" key="4">
    <source>
        <dbReference type="Proteomes" id="UP001231362"/>
    </source>
</evidence>
<feature type="domain" description="AcrIC5-like" evidence="2">
    <location>
        <begin position="48"/>
        <end position="99"/>
    </location>
</feature>
<reference evidence="3 4" key="1">
    <citation type="submission" date="2023-07" db="EMBL/GenBank/DDBJ databases">
        <title>Genomic Encyclopedia of Type Strains, Phase IV (KMG-IV): sequencing the most valuable type-strain genomes for metagenomic binning, comparative biology and taxonomic classification.</title>
        <authorList>
            <person name="Goeker M."/>
        </authorList>
    </citation>
    <scope>NUCLEOTIDE SEQUENCE [LARGE SCALE GENOMIC DNA]</scope>
    <source>
        <strain evidence="3 4">DSM 23948</strain>
    </source>
</reference>
<feature type="domain" description="Helix-turn-helix" evidence="1">
    <location>
        <begin position="2"/>
        <end position="41"/>
    </location>
</feature>
<dbReference type="Pfam" id="PF22147">
    <property type="entry name" value="AcrIC5"/>
    <property type="match status" value="1"/>
</dbReference>
<evidence type="ECO:0000313" key="3">
    <source>
        <dbReference type="EMBL" id="MDQ0154928.1"/>
    </source>
</evidence>
<gene>
    <name evidence="3" type="ORF">J2S07_001232</name>
</gene>
<keyword evidence="4" id="KW-1185">Reference proteome</keyword>
<name>A0ABT9V1U6_9BACL</name>
<sequence>MEEAAEILGLAPGTVKNMCASGKLEAKKIGKTWVLHKNNLEVRKMVKNLNGVEIDFAQAVEHMDDEIRENLHDEMAPCTDQEFFTAYENAHKEKFNEVWFLSEENPVW</sequence>
<organism evidence="3 4">
    <name type="scientific">Anoxybacillus andreesenii</name>
    <dbReference type="NCBI Taxonomy" id="1325932"/>
    <lineage>
        <taxon>Bacteria</taxon>
        <taxon>Bacillati</taxon>
        <taxon>Bacillota</taxon>
        <taxon>Bacilli</taxon>
        <taxon>Bacillales</taxon>
        <taxon>Anoxybacillaceae</taxon>
        <taxon>Anoxybacillus</taxon>
    </lineage>
</organism>
<dbReference type="InterPro" id="IPR054398">
    <property type="entry name" value="AcrIC5-like_dom"/>
</dbReference>
<dbReference type="RefSeq" id="WP_307149509.1">
    <property type="nucleotide sequence ID" value="NZ_JAUSTU010000004.1"/>
</dbReference>
<protein>
    <submittedName>
        <fullName evidence="3">Excisionase family DNA binding protein</fullName>
    </submittedName>
</protein>
<dbReference type="InterPro" id="IPR041657">
    <property type="entry name" value="HTH_17"/>
</dbReference>
<evidence type="ECO:0000259" key="2">
    <source>
        <dbReference type="Pfam" id="PF22147"/>
    </source>
</evidence>
<accession>A0ABT9V1U6</accession>
<comment type="caution">
    <text evidence="3">The sequence shown here is derived from an EMBL/GenBank/DDBJ whole genome shotgun (WGS) entry which is preliminary data.</text>
</comment>
<evidence type="ECO:0000259" key="1">
    <source>
        <dbReference type="Pfam" id="PF12728"/>
    </source>
</evidence>
<proteinExistence type="predicted"/>
<dbReference type="EMBL" id="JAUSTU010000004">
    <property type="protein sequence ID" value="MDQ0154928.1"/>
    <property type="molecule type" value="Genomic_DNA"/>
</dbReference>